<protein>
    <recommendedName>
        <fullName evidence="3">histidine kinase</fullName>
        <ecNumber evidence="3">2.7.13.3</ecNumber>
    </recommendedName>
</protein>
<evidence type="ECO:0000256" key="6">
    <source>
        <dbReference type="ARBA" id="ARBA00022679"/>
    </source>
</evidence>
<feature type="domain" description="PAS" evidence="13">
    <location>
        <begin position="125"/>
        <end position="195"/>
    </location>
</feature>
<dbReference type="PANTHER" id="PTHR43711:SF1">
    <property type="entry name" value="HISTIDINE KINASE 1"/>
    <property type="match status" value="1"/>
</dbReference>
<proteinExistence type="predicted"/>
<dbReference type="InterPro" id="IPR036097">
    <property type="entry name" value="HisK_dim/P_sf"/>
</dbReference>
<dbReference type="EMBL" id="PVNL01000086">
    <property type="protein sequence ID" value="PRQ06025.1"/>
    <property type="molecule type" value="Genomic_DNA"/>
</dbReference>
<dbReference type="InterPro" id="IPR000014">
    <property type="entry name" value="PAS"/>
</dbReference>
<dbReference type="Proteomes" id="UP000238823">
    <property type="component" value="Unassembled WGS sequence"/>
</dbReference>
<evidence type="ECO:0000259" key="12">
    <source>
        <dbReference type="PROSITE" id="PS50109"/>
    </source>
</evidence>
<dbReference type="PRINTS" id="PR00344">
    <property type="entry name" value="BCTRLSENSOR"/>
</dbReference>
<dbReference type="SMART" id="SM00388">
    <property type="entry name" value="HisKA"/>
    <property type="match status" value="1"/>
</dbReference>
<dbReference type="InterPro" id="IPR004358">
    <property type="entry name" value="Sig_transdc_His_kin-like_C"/>
</dbReference>
<keyword evidence="8 14" id="KW-0418">Kinase</keyword>
<evidence type="ECO:0000256" key="1">
    <source>
        <dbReference type="ARBA" id="ARBA00000085"/>
    </source>
</evidence>
<keyword evidence="5" id="KW-0597">Phosphoprotein</keyword>
<evidence type="ECO:0000256" key="7">
    <source>
        <dbReference type="ARBA" id="ARBA00022741"/>
    </source>
</evidence>
<dbReference type="EC" id="2.7.13.3" evidence="3"/>
<comment type="caution">
    <text evidence="14">The sequence shown here is derived from an EMBL/GenBank/DDBJ whole genome shotgun (WGS) entry which is preliminary data.</text>
</comment>
<evidence type="ECO:0000256" key="9">
    <source>
        <dbReference type="ARBA" id="ARBA00022840"/>
    </source>
</evidence>
<dbReference type="Gene3D" id="3.30.565.10">
    <property type="entry name" value="Histidine kinase-like ATPase, C-terminal domain"/>
    <property type="match status" value="1"/>
</dbReference>
<dbReference type="Pfam" id="PF08448">
    <property type="entry name" value="PAS_4"/>
    <property type="match status" value="1"/>
</dbReference>
<dbReference type="InterPro" id="IPR003594">
    <property type="entry name" value="HATPase_dom"/>
</dbReference>
<dbReference type="PROSITE" id="PS50109">
    <property type="entry name" value="HIS_KIN"/>
    <property type="match status" value="1"/>
</dbReference>
<dbReference type="PROSITE" id="PS50112">
    <property type="entry name" value="PAS"/>
    <property type="match status" value="2"/>
</dbReference>
<comment type="subcellular location">
    <subcellularLocation>
        <location evidence="2">Cell membrane</location>
    </subcellularLocation>
</comment>
<dbReference type="InterPro" id="IPR013656">
    <property type="entry name" value="PAS_4"/>
</dbReference>
<dbReference type="SUPFAM" id="SSF47384">
    <property type="entry name" value="Homodimeric domain of signal transducing histidine kinase"/>
    <property type="match status" value="1"/>
</dbReference>
<dbReference type="RefSeq" id="WP_181233980.1">
    <property type="nucleotide sequence ID" value="NZ_PVNL01000086.1"/>
</dbReference>
<keyword evidence="11" id="KW-0472">Membrane</keyword>
<sequence>MNTIDFTALDLLPGIALVLDPDGGIVHSNRACGLLFGEPVEQLRGRPISQFVADPKDAAFVPSMIESLQAGKPPRTCECGWVQPSGEACVFAVSGALAPGPDVERPFLVLTGVDVTQIVTRREEAMVRLRALLEQAPDGIFIADLAGRFTDVNDAGCEMLGYAKDEIVGKAIVDVILSEDVERLLRSREQMLGGAVEVGTWLLCKKDGSHLSVEISTKLLSDGRWQGLVRDISGRDRMESAIQDSRVARRAIAARDEVLGIVAHDLRNPLNIVLLHSEILRRRGAKAPKSLDAIRRAALRMNRLIGDMLDITALEAGSLAIVRGAVSVQGLLDEAVDTEYAAAARAQLCIRVEVTEQLPDLYADRDRLLQVFDNLIGNAIKFTPPGGEVVVGAQPQLGVVQFCVSDTGAGIPQDKLTRVFDRFWQAKKTDQRGAGLGLPIVKGIIEAHGGTIWVCSEPGEGTSFYFTVPAV</sequence>
<keyword evidence="4" id="KW-1003">Cell membrane</keyword>
<accession>A0A2S9YLN8</accession>
<keyword evidence="6 14" id="KW-0808">Transferase</keyword>
<dbReference type="Pfam" id="PF00989">
    <property type="entry name" value="PAS"/>
    <property type="match status" value="1"/>
</dbReference>
<dbReference type="Pfam" id="PF00512">
    <property type="entry name" value="HisKA"/>
    <property type="match status" value="1"/>
</dbReference>
<dbReference type="AlphaFoldDB" id="A0A2S9YLN8"/>
<gene>
    <name evidence="14" type="primary">sasA</name>
    <name evidence="14" type="ORF">ENSA7_42870</name>
</gene>
<organism evidence="14 15">
    <name type="scientific">Enhygromyxa salina</name>
    <dbReference type="NCBI Taxonomy" id="215803"/>
    <lineage>
        <taxon>Bacteria</taxon>
        <taxon>Pseudomonadati</taxon>
        <taxon>Myxococcota</taxon>
        <taxon>Polyangia</taxon>
        <taxon>Nannocystales</taxon>
        <taxon>Nannocystaceae</taxon>
        <taxon>Enhygromyxa</taxon>
    </lineage>
</organism>
<evidence type="ECO:0000259" key="13">
    <source>
        <dbReference type="PROSITE" id="PS50112"/>
    </source>
</evidence>
<evidence type="ECO:0000256" key="8">
    <source>
        <dbReference type="ARBA" id="ARBA00022777"/>
    </source>
</evidence>
<dbReference type="SUPFAM" id="SSF55785">
    <property type="entry name" value="PYP-like sensor domain (PAS domain)"/>
    <property type="match status" value="2"/>
</dbReference>
<dbReference type="GO" id="GO:0006355">
    <property type="term" value="P:regulation of DNA-templated transcription"/>
    <property type="evidence" value="ECO:0007669"/>
    <property type="project" value="InterPro"/>
</dbReference>
<dbReference type="SUPFAM" id="SSF55874">
    <property type="entry name" value="ATPase domain of HSP90 chaperone/DNA topoisomerase II/histidine kinase"/>
    <property type="match status" value="1"/>
</dbReference>
<evidence type="ECO:0000256" key="2">
    <source>
        <dbReference type="ARBA" id="ARBA00004236"/>
    </source>
</evidence>
<dbReference type="InterPro" id="IPR035965">
    <property type="entry name" value="PAS-like_dom_sf"/>
</dbReference>
<evidence type="ECO:0000313" key="14">
    <source>
        <dbReference type="EMBL" id="PRQ06025.1"/>
    </source>
</evidence>
<comment type="catalytic activity">
    <reaction evidence="1">
        <text>ATP + protein L-histidine = ADP + protein N-phospho-L-histidine.</text>
        <dbReference type="EC" id="2.7.13.3"/>
    </reaction>
</comment>
<dbReference type="InterPro" id="IPR050736">
    <property type="entry name" value="Sensor_HK_Regulatory"/>
</dbReference>
<dbReference type="Gene3D" id="3.30.450.20">
    <property type="entry name" value="PAS domain"/>
    <property type="match status" value="2"/>
</dbReference>
<feature type="domain" description="PAS" evidence="13">
    <location>
        <begin position="8"/>
        <end position="72"/>
    </location>
</feature>
<evidence type="ECO:0000313" key="15">
    <source>
        <dbReference type="Proteomes" id="UP000238823"/>
    </source>
</evidence>
<dbReference type="GO" id="GO:0000155">
    <property type="term" value="F:phosphorelay sensor kinase activity"/>
    <property type="evidence" value="ECO:0007669"/>
    <property type="project" value="InterPro"/>
</dbReference>
<name>A0A2S9YLN8_9BACT</name>
<dbReference type="Gene3D" id="1.10.287.130">
    <property type="match status" value="1"/>
</dbReference>
<evidence type="ECO:0000256" key="5">
    <source>
        <dbReference type="ARBA" id="ARBA00022553"/>
    </source>
</evidence>
<dbReference type="CDD" id="cd00082">
    <property type="entry name" value="HisKA"/>
    <property type="match status" value="1"/>
</dbReference>
<evidence type="ECO:0000256" key="4">
    <source>
        <dbReference type="ARBA" id="ARBA00022475"/>
    </source>
</evidence>
<dbReference type="PANTHER" id="PTHR43711">
    <property type="entry name" value="TWO-COMPONENT HISTIDINE KINASE"/>
    <property type="match status" value="1"/>
</dbReference>
<keyword evidence="10" id="KW-0902">Two-component regulatory system</keyword>
<keyword evidence="9" id="KW-0067">ATP-binding</keyword>
<dbReference type="SMART" id="SM00387">
    <property type="entry name" value="HATPase_c"/>
    <property type="match status" value="1"/>
</dbReference>
<feature type="domain" description="Histidine kinase" evidence="12">
    <location>
        <begin position="261"/>
        <end position="471"/>
    </location>
</feature>
<evidence type="ECO:0000256" key="3">
    <source>
        <dbReference type="ARBA" id="ARBA00012438"/>
    </source>
</evidence>
<dbReference type="CDD" id="cd00130">
    <property type="entry name" value="PAS"/>
    <property type="match status" value="2"/>
</dbReference>
<dbReference type="NCBIfam" id="TIGR00229">
    <property type="entry name" value="sensory_box"/>
    <property type="match status" value="2"/>
</dbReference>
<dbReference type="Pfam" id="PF02518">
    <property type="entry name" value="HATPase_c"/>
    <property type="match status" value="1"/>
</dbReference>
<dbReference type="InterPro" id="IPR013767">
    <property type="entry name" value="PAS_fold"/>
</dbReference>
<dbReference type="InterPro" id="IPR003661">
    <property type="entry name" value="HisK_dim/P_dom"/>
</dbReference>
<evidence type="ECO:0000256" key="11">
    <source>
        <dbReference type="ARBA" id="ARBA00023136"/>
    </source>
</evidence>
<dbReference type="FunFam" id="3.30.565.10:FF:000023">
    <property type="entry name" value="PAS domain-containing sensor histidine kinase"/>
    <property type="match status" value="1"/>
</dbReference>
<dbReference type="InterPro" id="IPR036890">
    <property type="entry name" value="HATPase_C_sf"/>
</dbReference>
<dbReference type="SMART" id="SM00091">
    <property type="entry name" value="PAS"/>
    <property type="match status" value="2"/>
</dbReference>
<keyword evidence="7" id="KW-0547">Nucleotide-binding</keyword>
<reference evidence="14 15" key="1">
    <citation type="submission" date="2018-03" db="EMBL/GenBank/DDBJ databases">
        <title>Draft Genome Sequences of the Obligatory Marine Myxobacteria Enhygromyxa salina SWB007.</title>
        <authorList>
            <person name="Poehlein A."/>
            <person name="Moghaddam J.A."/>
            <person name="Harms H."/>
            <person name="Alanjari M."/>
            <person name="Koenig G.M."/>
            <person name="Daniel R."/>
            <person name="Schaeberle T.F."/>
        </authorList>
    </citation>
    <scope>NUCLEOTIDE SEQUENCE [LARGE SCALE GENOMIC DNA]</scope>
    <source>
        <strain evidence="14 15">SWB007</strain>
    </source>
</reference>
<dbReference type="GO" id="GO:0005886">
    <property type="term" value="C:plasma membrane"/>
    <property type="evidence" value="ECO:0007669"/>
    <property type="project" value="UniProtKB-SubCell"/>
</dbReference>
<evidence type="ECO:0000256" key="10">
    <source>
        <dbReference type="ARBA" id="ARBA00023012"/>
    </source>
</evidence>
<dbReference type="GO" id="GO:0005524">
    <property type="term" value="F:ATP binding"/>
    <property type="evidence" value="ECO:0007669"/>
    <property type="project" value="UniProtKB-KW"/>
</dbReference>
<dbReference type="InterPro" id="IPR005467">
    <property type="entry name" value="His_kinase_dom"/>
</dbReference>